<dbReference type="InterPro" id="IPR057326">
    <property type="entry name" value="KR_dom"/>
</dbReference>
<dbReference type="OrthoDB" id="1999550at2"/>
<dbReference type="SUPFAM" id="SSF51735">
    <property type="entry name" value="NAD(P)-binding Rossmann-fold domains"/>
    <property type="match status" value="1"/>
</dbReference>
<evidence type="ECO:0000313" key="5">
    <source>
        <dbReference type="Proteomes" id="UP000095649"/>
    </source>
</evidence>
<dbReference type="PRINTS" id="PR00081">
    <property type="entry name" value="GDHRDH"/>
</dbReference>
<dbReference type="NCBIfam" id="NF005488">
    <property type="entry name" value="PRK07097.1"/>
    <property type="match status" value="1"/>
</dbReference>
<dbReference type="RefSeq" id="WP_055185511.1">
    <property type="nucleotide sequence ID" value="NZ_CYXN01000004.1"/>
</dbReference>
<dbReference type="Pfam" id="PF13561">
    <property type="entry name" value="adh_short_C2"/>
    <property type="match status" value="1"/>
</dbReference>
<dbReference type="InterPro" id="IPR020904">
    <property type="entry name" value="Sc_DH/Rdtase_CS"/>
</dbReference>
<dbReference type="GO" id="GO:0008206">
    <property type="term" value="P:bile acid metabolic process"/>
    <property type="evidence" value="ECO:0007669"/>
    <property type="project" value="UniProtKB-ARBA"/>
</dbReference>
<protein>
    <submittedName>
        <fullName evidence="4">Gluconate 5-dehydrogenase</fullName>
        <ecNumber evidence="4">1.1.1.69</ecNumber>
    </submittedName>
</protein>
<accession>A0A173S803</accession>
<dbReference type="PROSITE" id="PS00061">
    <property type="entry name" value="ADH_SHORT"/>
    <property type="match status" value="1"/>
</dbReference>
<dbReference type="Proteomes" id="UP000095649">
    <property type="component" value="Unassembled WGS sequence"/>
</dbReference>
<organism evidence="4 5">
    <name type="scientific">Faecalibacterium prausnitzii</name>
    <dbReference type="NCBI Taxonomy" id="853"/>
    <lineage>
        <taxon>Bacteria</taxon>
        <taxon>Bacillati</taxon>
        <taxon>Bacillota</taxon>
        <taxon>Clostridia</taxon>
        <taxon>Eubacteriales</taxon>
        <taxon>Oscillospiraceae</taxon>
        <taxon>Faecalibacterium</taxon>
    </lineage>
</organism>
<dbReference type="AlphaFoldDB" id="A0A173S803"/>
<evidence type="ECO:0000259" key="3">
    <source>
        <dbReference type="SMART" id="SM00822"/>
    </source>
</evidence>
<sequence length="266" mass="28035">MDLSAFNLQGKVALITGGAHGIGFSIAEGMAKCGAIICFNCSSEASLEKGMAAYKAAGIDAHGYVADVSDEDAVNAMVAKIKAEVGSVDILVNNAGLMKRVPMIEMSHADFMRVIDVHVGGAFNCSKAVLPDMMEKRAGKIINICSMMSELGRETVSAYAAAKGALKMLTKNIASEYGEYNIQCNGMGPGYIATAQTAPLREIQPDGSRHPFDSFIVAKTPAGRWGDPEDMVGPCVFLASHASDFVNGQILYADGGILAYIGRQPK</sequence>
<feature type="domain" description="Ketoreductase" evidence="3">
    <location>
        <begin position="11"/>
        <end position="203"/>
    </location>
</feature>
<keyword evidence="2 4" id="KW-0560">Oxidoreductase</keyword>
<dbReference type="InterPro" id="IPR036291">
    <property type="entry name" value="NAD(P)-bd_dom_sf"/>
</dbReference>
<dbReference type="EC" id="1.1.1.69" evidence="4"/>
<dbReference type="Gene3D" id="3.40.50.720">
    <property type="entry name" value="NAD(P)-binding Rossmann-like Domain"/>
    <property type="match status" value="1"/>
</dbReference>
<dbReference type="PRINTS" id="PR00080">
    <property type="entry name" value="SDRFAMILY"/>
</dbReference>
<dbReference type="GO" id="GO:0008874">
    <property type="term" value="F:gluconate 5-dehydrogenase activity"/>
    <property type="evidence" value="ECO:0007669"/>
    <property type="project" value="UniProtKB-EC"/>
</dbReference>
<proteinExistence type="inferred from homology"/>
<comment type="similarity">
    <text evidence="1">Belongs to the short-chain dehydrogenases/reductases (SDR) family.</text>
</comment>
<dbReference type="SMART" id="SM00822">
    <property type="entry name" value="PKS_KR"/>
    <property type="match status" value="1"/>
</dbReference>
<reference evidence="4 5" key="1">
    <citation type="submission" date="2015-09" db="EMBL/GenBank/DDBJ databases">
        <authorList>
            <consortium name="Pathogen Informatics"/>
        </authorList>
    </citation>
    <scope>NUCLEOTIDE SEQUENCE [LARGE SCALE GENOMIC DNA]</scope>
    <source>
        <strain evidence="4 5">2789STDY5834970</strain>
    </source>
</reference>
<evidence type="ECO:0000256" key="1">
    <source>
        <dbReference type="ARBA" id="ARBA00006484"/>
    </source>
</evidence>
<dbReference type="InterPro" id="IPR002347">
    <property type="entry name" value="SDR_fam"/>
</dbReference>
<dbReference type="PANTHER" id="PTHR42760">
    <property type="entry name" value="SHORT-CHAIN DEHYDROGENASES/REDUCTASES FAMILY MEMBER"/>
    <property type="match status" value="1"/>
</dbReference>
<evidence type="ECO:0000313" key="4">
    <source>
        <dbReference type="EMBL" id="CUM86624.1"/>
    </source>
</evidence>
<name>A0A173S803_9FIRM</name>
<dbReference type="PANTHER" id="PTHR42760:SF115">
    <property type="entry name" value="3-OXOACYL-[ACYL-CARRIER-PROTEIN] REDUCTASE FABG"/>
    <property type="match status" value="1"/>
</dbReference>
<dbReference type="EMBL" id="CYXN01000004">
    <property type="protein sequence ID" value="CUM86624.1"/>
    <property type="molecule type" value="Genomic_DNA"/>
</dbReference>
<dbReference type="FunFam" id="3.40.50.720:FF:000084">
    <property type="entry name" value="Short-chain dehydrogenase reductase"/>
    <property type="match status" value="1"/>
</dbReference>
<gene>
    <name evidence="4" type="primary">gno_1</name>
    <name evidence="4" type="ORF">ERS852582_00894</name>
</gene>
<evidence type="ECO:0000256" key="2">
    <source>
        <dbReference type="ARBA" id="ARBA00023002"/>
    </source>
</evidence>